<keyword evidence="4" id="KW-0175">Coiled coil</keyword>
<feature type="compositionally biased region" description="Low complexity" evidence="5">
    <location>
        <begin position="313"/>
        <end position="329"/>
    </location>
</feature>
<dbReference type="PANTHER" id="PTHR24198:SF165">
    <property type="entry name" value="ANKYRIN REPEAT-CONTAINING PROTEIN-RELATED"/>
    <property type="match status" value="1"/>
</dbReference>
<reference evidence="6 7" key="1">
    <citation type="submission" date="2016-08" db="EMBL/GenBank/DDBJ databases">
        <title>A Parts List for Fungal Cellulosomes Revealed by Comparative Genomics.</title>
        <authorList>
            <consortium name="DOE Joint Genome Institute"/>
            <person name="Haitjema C.H."/>
            <person name="Gilmore S.P."/>
            <person name="Henske J.K."/>
            <person name="Solomon K.V."/>
            <person name="De Groot R."/>
            <person name="Kuo A."/>
            <person name="Mondo S.J."/>
            <person name="Salamov A.A."/>
            <person name="Labutti K."/>
            <person name="Zhao Z."/>
            <person name="Chiniquy J."/>
            <person name="Barry K."/>
            <person name="Brewer H.M."/>
            <person name="Purvine S.O."/>
            <person name="Wright A.T."/>
            <person name="Boxma B."/>
            <person name="Van Alen T."/>
            <person name="Hackstein J.H."/>
            <person name="Baker S.E."/>
            <person name="Grigoriev I.V."/>
            <person name="O'Malley M.A."/>
        </authorList>
    </citation>
    <scope>NUCLEOTIDE SEQUENCE [LARGE SCALE GENOMIC DNA]</scope>
    <source>
        <strain evidence="6 7">G1</strain>
    </source>
</reference>
<evidence type="ECO:0000256" key="3">
    <source>
        <dbReference type="PROSITE-ProRule" id="PRU00023"/>
    </source>
</evidence>
<protein>
    <submittedName>
        <fullName evidence="6">Ankyrin</fullName>
    </submittedName>
</protein>
<gene>
    <name evidence="6" type="ORF">LY90DRAFT_663576</name>
</gene>
<feature type="compositionally biased region" description="Basic and acidic residues" evidence="5">
    <location>
        <begin position="302"/>
        <end position="312"/>
    </location>
</feature>
<feature type="repeat" description="ANK" evidence="3">
    <location>
        <begin position="210"/>
        <end position="242"/>
    </location>
</feature>
<dbReference type="Proteomes" id="UP000193920">
    <property type="component" value="Unassembled WGS sequence"/>
</dbReference>
<dbReference type="STRING" id="1754190.A0A1Y2FKU8"/>
<dbReference type="Gene3D" id="1.25.40.20">
    <property type="entry name" value="Ankyrin repeat-containing domain"/>
    <property type="match status" value="1"/>
</dbReference>
<dbReference type="SMART" id="SM00248">
    <property type="entry name" value="ANK"/>
    <property type="match status" value="6"/>
</dbReference>
<dbReference type="Gene3D" id="2.40.10.10">
    <property type="entry name" value="Trypsin-like serine proteases"/>
    <property type="match status" value="2"/>
</dbReference>
<keyword evidence="7" id="KW-1185">Reference proteome</keyword>
<name>A0A1Y2FKU8_9FUNG</name>
<keyword evidence="1" id="KW-0677">Repeat</keyword>
<comment type="caution">
    <text evidence="6">The sequence shown here is derived from an EMBL/GenBank/DDBJ whole genome shotgun (WGS) entry which is preliminary data.</text>
</comment>
<dbReference type="InterPro" id="IPR002110">
    <property type="entry name" value="Ankyrin_rpt"/>
</dbReference>
<dbReference type="PROSITE" id="PS50088">
    <property type="entry name" value="ANK_REPEAT"/>
    <property type="match status" value="2"/>
</dbReference>
<evidence type="ECO:0000256" key="2">
    <source>
        <dbReference type="ARBA" id="ARBA00023043"/>
    </source>
</evidence>
<dbReference type="SUPFAM" id="SSF48403">
    <property type="entry name" value="Ankyrin repeat"/>
    <property type="match status" value="1"/>
</dbReference>
<feature type="coiled-coil region" evidence="4">
    <location>
        <begin position="106"/>
        <end position="142"/>
    </location>
</feature>
<dbReference type="InterPro" id="IPR043504">
    <property type="entry name" value="Peptidase_S1_PA_chymotrypsin"/>
</dbReference>
<evidence type="ECO:0000256" key="5">
    <source>
        <dbReference type="SAM" id="MobiDB-lite"/>
    </source>
</evidence>
<feature type="repeat" description="ANK" evidence="3">
    <location>
        <begin position="176"/>
        <end position="199"/>
    </location>
</feature>
<dbReference type="PANTHER" id="PTHR24198">
    <property type="entry name" value="ANKYRIN REPEAT AND PROTEIN KINASE DOMAIN-CONTAINING PROTEIN"/>
    <property type="match status" value="1"/>
</dbReference>
<dbReference type="Pfam" id="PF12796">
    <property type="entry name" value="Ank_2"/>
    <property type="match status" value="2"/>
</dbReference>
<feature type="region of interest" description="Disordered" evidence="5">
    <location>
        <begin position="302"/>
        <end position="329"/>
    </location>
</feature>
<dbReference type="AlphaFoldDB" id="A0A1Y2FKU8"/>
<organism evidence="6 7">
    <name type="scientific">Neocallimastix californiae</name>
    <dbReference type="NCBI Taxonomy" id="1754190"/>
    <lineage>
        <taxon>Eukaryota</taxon>
        <taxon>Fungi</taxon>
        <taxon>Fungi incertae sedis</taxon>
        <taxon>Chytridiomycota</taxon>
        <taxon>Chytridiomycota incertae sedis</taxon>
        <taxon>Neocallimastigomycetes</taxon>
        <taxon>Neocallimastigales</taxon>
        <taxon>Neocallimastigaceae</taxon>
        <taxon>Neocallimastix</taxon>
    </lineage>
</organism>
<dbReference type="InterPro" id="IPR009003">
    <property type="entry name" value="Peptidase_S1_PA"/>
</dbReference>
<dbReference type="PROSITE" id="PS50297">
    <property type="entry name" value="ANK_REP_REGION"/>
    <property type="match status" value="2"/>
</dbReference>
<evidence type="ECO:0000256" key="1">
    <source>
        <dbReference type="ARBA" id="ARBA00022737"/>
    </source>
</evidence>
<dbReference type="EMBL" id="MCOG01000005">
    <property type="protein sequence ID" value="ORY84549.1"/>
    <property type="molecule type" value="Genomic_DNA"/>
</dbReference>
<evidence type="ECO:0000256" key="4">
    <source>
        <dbReference type="SAM" id="Coils"/>
    </source>
</evidence>
<dbReference type="SUPFAM" id="SSF50494">
    <property type="entry name" value="Trypsin-like serine proteases"/>
    <property type="match status" value="1"/>
</dbReference>
<dbReference type="InterPro" id="IPR036770">
    <property type="entry name" value="Ankyrin_rpt-contain_sf"/>
</dbReference>
<keyword evidence="2 3" id="KW-0040">ANK repeat</keyword>
<dbReference type="OrthoDB" id="2133865at2759"/>
<accession>A0A1Y2FKU8</accession>
<proteinExistence type="predicted"/>
<sequence length="680" mass="79576">MFKLLIDYANKNNIILNVNEKDTNGYFPIFGILNNNNYEMLKLLIEYTKKNNNKLKILEKDIENAISSNYYGNNKLEDISKINSKFIKLLYNYENKKIIEIIYSENGKLSEKFKELRKEEEIEEEQIKKKREERENYNNENNDNPLTFECKKGNIKKVEELINKGKKIIINKRNSDGDTPLIIACKKNNFELVECLLKHENIKINKESTYGINPLMVACYFKNKKLVDYLITHNAKVNIQDKKKNLPLHIECYLHDTEITQYLVKKDNTLINVANSYNDTPLKIAKEININYNIINILEGKSSEDDNSESKNENSSSTIIYENSNSNNSNEQKPIKYIEFYKILSQSICKITTDTSIGCIGTGFFIEIPIPSENYPMRGLMTNNHVLNENNLKTGNSFIICLANNEEQTTEIEINNEDFIFTSELIDVTFIEINYKIIKEIDPIFLKPSNEDAKINESIMIFQYSNEEYSLLHGNIKNICSFNYYHEVLINEESCGSPLLNKNNEIVGIHKSSTNINNVNNNIAIKYSEISYAIKTLFNNISIYGMERAKKSARLLLRTEIETMNNYGLQLKLSSEDNIKKENKKLKKLNELELVEKSLFYCEFNNKLLFYRTNYSWYITLLSRRKKNFISEYNLDNIKQLEWHPIISNSTKLDNYIHSKIKGREYVLITWLKLSELMYL</sequence>
<evidence type="ECO:0000313" key="6">
    <source>
        <dbReference type="EMBL" id="ORY84549.1"/>
    </source>
</evidence>
<evidence type="ECO:0000313" key="7">
    <source>
        <dbReference type="Proteomes" id="UP000193920"/>
    </source>
</evidence>